<dbReference type="GeneID" id="54292708"/>
<gene>
    <name evidence="2" type="ORF">K452DRAFT_124591</name>
</gene>
<evidence type="ECO:0000256" key="1">
    <source>
        <dbReference type="SAM" id="MobiDB-lite"/>
    </source>
</evidence>
<reference evidence="2" key="1">
    <citation type="journal article" date="2020" name="Stud. Mycol.">
        <title>101 Dothideomycetes genomes: a test case for predicting lifestyles and emergence of pathogens.</title>
        <authorList>
            <person name="Haridas S."/>
            <person name="Albert R."/>
            <person name="Binder M."/>
            <person name="Bloem J."/>
            <person name="Labutti K."/>
            <person name="Salamov A."/>
            <person name="Andreopoulos B."/>
            <person name="Baker S."/>
            <person name="Barry K."/>
            <person name="Bills G."/>
            <person name="Bluhm B."/>
            <person name="Cannon C."/>
            <person name="Castanera R."/>
            <person name="Culley D."/>
            <person name="Daum C."/>
            <person name="Ezra D."/>
            <person name="Gonzalez J."/>
            <person name="Henrissat B."/>
            <person name="Kuo A."/>
            <person name="Liang C."/>
            <person name="Lipzen A."/>
            <person name="Lutzoni F."/>
            <person name="Magnuson J."/>
            <person name="Mondo S."/>
            <person name="Nolan M."/>
            <person name="Ohm R."/>
            <person name="Pangilinan J."/>
            <person name="Park H.-J."/>
            <person name="Ramirez L."/>
            <person name="Alfaro M."/>
            <person name="Sun H."/>
            <person name="Tritt A."/>
            <person name="Yoshinaga Y."/>
            <person name="Zwiers L.-H."/>
            <person name="Turgeon B."/>
            <person name="Goodwin S."/>
            <person name="Spatafora J."/>
            <person name="Crous P."/>
            <person name="Grigoriev I."/>
        </authorList>
    </citation>
    <scope>NUCLEOTIDE SEQUENCE</scope>
    <source>
        <strain evidence="2">CBS 121167</strain>
    </source>
</reference>
<dbReference type="RefSeq" id="XP_033401444.1">
    <property type="nucleotide sequence ID" value="XM_033535214.1"/>
</dbReference>
<feature type="compositionally biased region" description="Low complexity" evidence="1">
    <location>
        <begin position="71"/>
        <end position="81"/>
    </location>
</feature>
<evidence type="ECO:0000313" key="3">
    <source>
        <dbReference type="Proteomes" id="UP000799438"/>
    </source>
</evidence>
<dbReference type="AlphaFoldDB" id="A0A6A6BNQ0"/>
<dbReference type="EMBL" id="ML995477">
    <property type="protein sequence ID" value="KAF2145732.1"/>
    <property type="molecule type" value="Genomic_DNA"/>
</dbReference>
<keyword evidence="3" id="KW-1185">Reference proteome</keyword>
<feature type="region of interest" description="Disordered" evidence="1">
    <location>
        <begin position="61"/>
        <end position="84"/>
    </location>
</feature>
<protein>
    <submittedName>
        <fullName evidence="2">Uncharacterized protein</fullName>
    </submittedName>
</protein>
<proteinExistence type="predicted"/>
<dbReference type="Proteomes" id="UP000799438">
    <property type="component" value="Unassembled WGS sequence"/>
</dbReference>
<accession>A0A6A6BNQ0</accession>
<name>A0A6A6BNQ0_9PEZI</name>
<organism evidence="2 3">
    <name type="scientific">Aplosporella prunicola CBS 121167</name>
    <dbReference type="NCBI Taxonomy" id="1176127"/>
    <lineage>
        <taxon>Eukaryota</taxon>
        <taxon>Fungi</taxon>
        <taxon>Dikarya</taxon>
        <taxon>Ascomycota</taxon>
        <taxon>Pezizomycotina</taxon>
        <taxon>Dothideomycetes</taxon>
        <taxon>Dothideomycetes incertae sedis</taxon>
        <taxon>Botryosphaeriales</taxon>
        <taxon>Aplosporellaceae</taxon>
        <taxon>Aplosporella</taxon>
    </lineage>
</organism>
<sequence>MRTGLGDESGRAVSRSDEFGAVSIWATSMAAWRSQTAETHRATKPCAACMAVRRSEGLRGLRSPAARDSTGQHGQHGQHGQKAWLQGGTRLRAARESRSKKPHFIVLAGGVGENAWYACVASRRSQVASRRSQVAIRRECGFWAESGVWPGDFVGRAASSGQRASSAAMVGWGRYPLLSTASLFLLLSWVLAHLFPFFTSRSCLPCFHFVIIIFS</sequence>
<evidence type="ECO:0000313" key="2">
    <source>
        <dbReference type="EMBL" id="KAF2145732.1"/>
    </source>
</evidence>